<evidence type="ECO:0000313" key="2">
    <source>
        <dbReference type="Proteomes" id="UP000799118"/>
    </source>
</evidence>
<dbReference type="Proteomes" id="UP000799118">
    <property type="component" value="Unassembled WGS sequence"/>
</dbReference>
<dbReference type="OrthoDB" id="3063815at2759"/>
<dbReference type="AlphaFoldDB" id="A0A6A4HN39"/>
<dbReference type="InterPro" id="IPR027417">
    <property type="entry name" value="P-loop_NTPase"/>
</dbReference>
<sequence>MVFGKEIKECKEEWEKAKEALIEIESMMAQFQSHQKALTPSPIVQRAFQKVEHCLQQVREASKVYLDINKLRKMAQRNALKNEAVSCVASINNIQQYFQTYMIFGIWEATISKQPDEGQVMTLNVLRCPTPAAYFIGREDTLKALEKIFTVPVVTISGPDQKVLDEFVRHLHKKQSTILLDATSADTLAKSVADKITQNESADILLVLQNAQVSVAEEYLHTHSSTPILISSTQPAISSLASSTACAFELPDHADQQVVKKLLNSIKEALDPRQHVVTIVANGGAGKTQAVLKFVSKNKSRFSNIWLFDATSNQTLTSNFKELAKAAGIDDDVKNVRDFLARSFSRIIFLVAIMAM</sequence>
<evidence type="ECO:0000313" key="1">
    <source>
        <dbReference type="EMBL" id="KAE9398245.1"/>
    </source>
</evidence>
<dbReference type="SUPFAM" id="SSF52540">
    <property type="entry name" value="P-loop containing nucleoside triphosphate hydrolases"/>
    <property type="match status" value="1"/>
</dbReference>
<organism evidence="1 2">
    <name type="scientific">Gymnopus androsaceus JB14</name>
    <dbReference type="NCBI Taxonomy" id="1447944"/>
    <lineage>
        <taxon>Eukaryota</taxon>
        <taxon>Fungi</taxon>
        <taxon>Dikarya</taxon>
        <taxon>Basidiomycota</taxon>
        <taxon>Agaricomycotina</taxon>
        <taxon>Agaricomycetes</taxon>
        <taxon>Agaricomycetidae</taxon>
        <taxon>Agaricales</taxon>
        <taxon>Marasmiineae</taxon>
        <taxon>Omphalotaceae</taxon>
        <taxon>Gymnopus</taxon>
    </lineage>
</organism>
<keyword evidence="2" id="KW-1185">Reference proteome</keyword>
<dbReference type="Gene3D" id="3.40.50.300">
    <property type="entry name" value="P-loop containing nucleotide triphosphate hydrolases"/>
    <property type="match status" value="1"/>
</dbReference>
<accession>A0A6A4HN39</accession>
<name>A0A6A4HN39_9AGAR</name>
<gene>
    <name evidence="1" type="ORF">BT96DRAFT_38113</name>
</gene>
<reference evidence="1" key="1">
    <citation type="journal article" date="2019" name="Environ. Microbiol.">
        <title>Fungal ecological strategies reflected in gene transcription - a case study of two litter decomposers.</title>
        <authorList>
            <person name="Barbi F."/>
            <person name="Kohler A."/>
            <person name="Barry K."/>
            <person name="Baskaran P."/>
            <person name="Daum C."/>
            <person name="Fauchery L."/>
            <person name="Ihrmark K."/>
            <person name="Kuo A."/>
            <person name="LaButti K."/>
            <person name="Lipzen A."/>
            <person name="Morin E."/>
            <person name="Grigoriev I.V."/>
            <person name="Henrissat B."/>
            <person name="Lindahl B."/>
            <person name="Martin F."/>
        </authorList>
    </citation>
    <scope>NUCLEOTIDE SEQUENCE</scope>
    <source>
        <strain evidence="1">JB14</strain>
    </source>
</reference>
<protein>
    <recommendedName>
        <fullName evidence="3">NB-ARC domain-containing protein</fullName>
    </recommendedName>
</protein>
<proteinExistence type="predicted"/>
<evidence type="ECO:0008006" key="3">
    <source>
        <dbReference type="Google" id="ProtNLM"/>
    </source>
</evidence>
<dbReference type="EMBL" id="ML769485">
    <property type="protein sequence ID" value="KAE9398245.1"/>
    <property type="molecule type" value="Genomic_DNA"/>
</dbReference>